<feature type="non-terminal residue" evidence="2">
    <location>
        <position position="1"/>
    </location>
</feature>
<dbReference type="EMBL" id="KI517683">
    <property type="protein sequence ID" value="ESQ33515.1"/>
    <property type="molecule type" value="Genomic_DNA"/>
</dbReference>
<reference evidence="2 3" key="1">
    <citation type="journal article" date="2013" name="Front. Plant Sci.">
        <title>The Reference Genome of the Halophytic Plant Eutrema salsugineum.</title>
        <authorList>
            <person name="Yang R."/>
            <person name="Jarvis D.E."/>
            <person name="Chen H."/>
            <person name="Beilstein M.A."/>
            <person name="Grimwood J."/>
            <person name="Jenkins J."/>
            <person name="Shu S."/>
            <person name="Prochnik S."/>
            <person name="Xin M."/>
            <person name="Ma C."/>
            <person name="Schmutz J."/>
            <person name="Wing R.A."/>
            <person name="Mitchell-Olds T."/>
            <person name="Schumaker K.S."/>
            <person name="Wang X."/>
        </authorList>
    </citation>
    <scope>NUCLEOTIDE SEQUENCE [LARGE SCALE GENOMIC DNA]</scope>
</reference>
<feature type="domain" description="FAR1" evidence="1">
    <location>
        <begin position="18"/>
        <end position="100"/>
    </location>
</feature>
<keyword evidence="3" id="KW-1185">Reference proteome</keyword>
<dbReference type="InterPro" id="IPR004330">
    <property type="entry name" value="FAR1_DNA_bnd_dom"/>
</dbReference>
<evidence type="ECO:0000259" key="1">
    <source>
        <dbReference type="Pfam" id="PF03101"/>
    </source>
</evidence>
<organism evidence="2 3">
    <name type="scientific">Eutrema salsugineum</name>
    <name type="common">Saltwater cress</name>
    <name type="synonym">Sisymbrium salsugineum</name>
    <dbReference type="NCBI Taxonomy" id="72664"/>
    <lineage>
        <taxon>Eukaryota</taxon>
        <taxon>Viridiplantae</taxon>
        <taxon>Streptophyta</taxon>
        <taxon>Embryophyta</taxon>
        <taxon>Tracheophyta</taxon>
        <taxon>Spermatophyta</taxon>
        <taxon>Magnoliopsida</taxon>
        <taxon>eudicotyledons</taxon>
        <taxon>Gunneridae</taxon>
        <taxon>Pentapetalae</taxon>
        <taxon>rosids</taxon>
        <taxon>malvids</taxon>
        <taxon>Brassicales</taxon>
        <taxon>Brassicaceae</taxon>
        <taxon>Eutremeae</taxon>
        <taxon>Eutrema</taxon>
    </lineage>
</organism>
<dbReference type="PANTHER" id="PTHR46328:SF27">
    <property type="entry name" value="OS12G0287500 PROTEIN"/>
    <property type="match status" value="1"/>
</dbReference>
<dbReference type="STRING" id="72664.V4K7G0"/>
<dbReference type="Gramene" id="ESQ33515">
    <property type="protein sequence ID" value="ESQ33515"/>
    <property type="gene ID" value="EUTSA_v10009504mg"/>
</dbReference>
<dbReference type="OMA" id="PITHCGC"/>
<dbReference type="Proteomes" id="UP000030689">
    <property type="component" value="Unassembled WGS sequence"/>
</dbReference>
<dbReference type="AlphaFoldDB" id="V4K7G0"/>
<protein>
    <recommendedName>
        <fullName evidence="1">FAR1 domain-containing protein</fullName>
    </recommendedName>
</protein>
<dbReference type="Pfam" id="PF03101">
    <property type="entry name" value="FAR1"/>
    <property type="match status" value="1"/>
</dbReference>
<sequence>ELCIGMEFSFDETAYFSYQKYGGKHSFDVRKQRRKTKNATVVRLLYVCSKEGYRKEPTVKKSYSQPITHCGCKAHMTSYLQRTGRYKIVSFDQNHNHDLVKTPMKHC</sequence>
<gene>
    <name evidence="2" type="ORF">EUTSA_v10009504mg</name>
</gene>
<proteinExistence type="predicted"/>
<dbReference type="PANTHER" id="PTHR46328">
    <property type="entry name" value="FAR-RED IMPAIRED RESPONSIVE (FAR1) FAMILY PROTEIN-RELATED"/>
    <property type="match status" value="1"/>
</dbReference>
<name>V4K7G0_EUTSA</name>
<accession>V4K7G0</accession>
<dbReference type="KEGG" id="eus:EUTSA_v10009504mg"/>
<evidence type="ECO:0000313" key="3">
    <source>
        <dbReference type="Proteomes" id="UP000030689"/>
    </source>
</evidence>
<evidence type="ECO:0000313" key="2">
    <source>
        <dbReference type="EMBL" id="ESQ33515.1"/>
    </source>
</evidence>